<evidence type="ECO:0000313" key="3">
    <source>
        <dbReference type="Proteomes" id="UP000886845"/>
    </source>
</evidence>
<dbReference type="Proteomes" id="UP000886845">
    <property type="component" value="Unassembled WGS sequence"/>
</dbReference>
<evidence type="ECO:0000256" key="1">
    <source>
        <dbReference type="SAM" id="Phobius"/>
    </source>
</evidence>
<feature type="transmembrane region" description="Helical" evidence="1">
    <location>
        <begin position="139"/>
        <end position="160"/>
    </location>
</feature>
<name>A0A9D1NN55_9BACT</name>
<keyword evidence="1" id="KW-1133">Transmembrane helix</keyword>
<keyword evidence="1" id="KW-0472">Membrane</keyword>
<gene>
    <name evidence="2" type="ORF">IAC79_06310</name>
</gene>
<reference evidence="2" key="2">
    <citation type="journal article" date="2021" name="PeerJ">
        <title>Extensive microbial diversity within the chicken gut microbiome revealed by metagenomics and culture.</title>
        <authorList>
            <person name="Gilroy R."/>
            <person name="Ravi A."/>
            <person name="Getino M."/>
            <person name="Pursley I."/>
            <person name="Horton D.L."/>
            <person name="Alikhan N.F."/>
            <person name="Baker D."/>
            <person name="Gharbi K."/>
            <person name="Hall N."/>
            <person name="Watson M."/>
            <person name="Adriaenssens E.M."/>
            <person name="Foster-Nyarko E."/>
            <person name="Jarju S."/>
            <person name="Secka A."/>
            <person name="Antonio M."/>
            <person name="Oren A."/>
            <person name="Chaudhuri R.R."/>
            <person name="La Ragione R."/>
            <person name="Hildebrand F."/>
            <person name="Pallen M.J."/>
        </authorList>
    </citation>
    <scope>NUCLEOTIDE SEQUENCE</scope>
    <source>
        <strain evidence="2">35461</strain>
    </source>
</reference>
<sequence>MLFTDNMEVVLTAYLAFEGLSIWKVAPIIKREELFVDDGLSSDAGEEEDLCRAYAQALGERAVDGHVPTHEESETLAFLSKKVEKAKNRRKKAREKALARYDRYVRSHVLANWFLHYTPLAIPLFLSLSLFAWPPIKTFMAVLVLLLFLLKTAAVSFYFIMAASVRKAASGSIPSESAASVYGLDDSQRQ</sequence>
<organism evidence="2 3">
    <name type="scientific">Candidatus Spyradenecus faecavium</name>
    <dbReference type="NCBI Taxonomy" id="2840947"/>
    <lineage>
        <taxon>Bacteria</taxon>
        <taxon>Pseudomonadati</taxon>
        <taxon>Lentisphaerota</taxon>
        <taxon>Lentisphaeria</taxon>
        <taxon>Lentisphaerales</taxon>
        <taxon>Lentisphaeraceae</taxon>
        <taxon>Lentisphaeraceae incertae sedis</taxon>
        <taxon>Candidatus Spyradenecus</taxon>
    </lineage>
</organism>
<dbReference type="EMBL" id="DVOR01000207">
    <property type="protein sequence ID" value="HIV09707.1"/>
    <property type="molecule type" value="Genomic_DNA"/>
</dbReference>
<protein>
    <submittedName>
        <fullName evidence="2">Uncharacterized protein</fullName>
    </submittedName>
</protein>
<keyword evidence="1" id="KW-0812">Transmembrane</keyword>
<dbReference type="AlphaFoldDB" id="A0A9D1NN55"/>
<proteinExistence type="predicted"/>
<feature type="transmembrane region" description="Helical" evidence="1">
    <location>
        <begin position="110"/>
        <end position="133"/>
    </location>
</feature>
<reference evidence="2" key="1">
    <citation type="submission" date="2020-10" db="EMBL/GenBank/DDBJ databases">
        <authorList>
            <person name="Gilroy R."/>
        </authorList>
    </citation>
    <scope>NUCLEOTIDE SEQUENCE</scope>
    <source>
        <strain evidence="2">35461</strain>
    </source>
</reference>
<evidence type="ECO:0000313" key="2">
    <source>
        <dbReference type="EMBL" id="HIV09707.1"/>
    </source>
</evidence>
<comment type="caution">
    <text evidence="2">The sequence shown here is derived from an EMBL/GenBank/DDBJ whole genome shotgun (WGS) entry which is preliminary data.</text>
</comment>
<accession>A0A9D1NN55</accession>